<dbReference type="PROSITE" id="PS51257">
    <property type="entry name" value="PROKAR_LIPOPROTEIN"/>
    <property type="match status" value="1"/>
</dbReference>
<dbReference type="AlphaFoldDB" id="A0A512BES6"/>
<dbReference type="RefSeq" id="WP_218029168.1">
    <property type="nucleotide sequence ID" value="NZ_BJYT01000011.1"/>
</dbReference>
<dbReference type="Proteomes" id="UP000321513">
    <property type="component" value="Unassembled WGS sequence"/>
</dbReference>
<protein>
    <submittedName>
        <fullName evidence="1">Uncharacterized protein</fullName>
    </submittedName>
</protein>
<organism evidence="1 2">
    <name type="scientific">Segetibacter aerophilus</name>
    <dbReference type="NCBI Taxonomy" id="670293"/>
    <lineage>
        <taxon>Bacteria</taxon>
        <taxon>Pseudomonadati</taxon>
        <taxon>Bacteroidota</taxon>
        <taxon>Chitinophagia</taxon>
        <taxon>Chitinophagales</taxon>
        <taxon>Chitinophagaceae</taxon>
        <taxon>Segetibacter</taxon>
    </lineage>
</organism>
<comment type="caution">
    <text evidence="1">The sequence shown here is derived from an EMBL/GenBank/DDBJ whole genome shotgun (WGS) entry which is preliminary data.</text>
</comment>
<sequence length="88" mass="9685">MNKKITPLIITTAFFFAFSCRQTAPKVTENTRVISKTSVGLASVSALAQPLHSVQSLQNKSHYKKRSCCVGTPSRFKANVLVTENEVK</sequence>
<reference evidence="1 2" key="1">
    <citation type="submission" date="2019-07" db="EMBL/GenBank/DDBJ databases">
        <title>Whole genome shotgun sequence of Segetibacter aerophilus NBRC 106135.</title>
        <authorList>
            <person name="Hosoyama A."/>
            <person name="Uohara A."/>
            <person name="Ohji S."/>
            <person name="Ichikawa N."/>
        </authorList>
    </citation>
    <scope>NUCLEOTIDE SEQUENCE [LARGE SCALE GENOMIC DNA]</scope>
    <source>
        <strain evidence="1 2">NBRC 106135</strain>
    </source>
</reference>
<accession>A0A512BES6</accession>
<evidence type="ECO:0000313" key="2">
    <source>
        <dbReference type="Proteomes" id="UP000321513"/>
    </source>
</evidence>
<dbReference type="EMBL" id="BJYT01000011">
    <property type="protein sequence ID" value="GEO10473.1"/>
    <property type="molecule type" value="Genomic_DNA"/>
</dbReference>
<evidence type="ECO:0000313" key="1">
    <source>
        <dbReference type="EMBL" id="GEO10473.1"/>
    </source>
</evidence>
<proteinExistence type="predicted"/>
<gene>
    <name evidence="1" type="ORF">SAE01_29690</name>
</gene>
<name>A0A512BES6_9BACT</name>
<keyword evidence="2" id="KW-1185">Reference proteome</keyword>